<comment type="caution">
    <text evidence="1">The sequence shown here is derived from an EMBL/GenBank/DDBJ whole genome shotgun (WGS) entry which is preliminary data.</text>
</comment>
<evidence type="ECO:0000313" key="1">
    <source>
        <dbReference type="EMBL" id="MFC4076601.1"/>
    </source>
</evidence>
<evidence type="ECO:0000313" key="2">
    <source>
        <dbReference type="Proteomes" id="UP001595843"/>
    </source>
</evidence>
<organism evidence="1 2">
    <name type="scientific">Salinithrix halophila</name>
    <dbReference type="NCBI Taxonomy" id="1485204"/>
    <lineage>
        <taxon>Bacteria</taxon>
        <taxon>Bacillati</taxon>
        <taxon>Bacillota</taxon>
        <taxon>Bacilli</taxon>
        <taxon>Bacillales</taxon>
        <taxon>Thermoactinomycetaceae</taxon>
        <taxon>Salinithrix</taxon>
    </lineage>
</organism>
<dbReference type="SUPFAM" id="SSF52540">
    <property type="entry name" value="P-loop containing nucleoside triphosphate hydrolases"/>
    <property type="match status" value="1"/>
</dbReference>
<name>A0ABV8JHB1_9BACL</name>
<proteinExistence type="predicted"/>
<dbReference type="InterPro" id="IPR017101">
    <property type="entry name" value="P-loop_ATP/GTP-bd_All4644_prd"/>
</dbReference>
<dbReference type="RefSeq" id="WP_380703686.1">
    <property type="nucleotide sequence ID" value="NZ_JBHSAP010000009.1"/>
</dbReference>
<dbReference type="Gene3D" id="3.40.50.300">
    <property type="entry name" value="P-loop containing nucleotide triphosphate hydrolases"/>
    <property type="match status" value="1"/>
</dbReference>
<dbReference type="InterPro" id="IPR027417">
    <property type="entry name" value="P-loop_NTPase"/>
</dbReference>
<dbReference type="Proteomes" id="UP001595843">
    <property type="component" value="Unassembled WGS sequence"/>
</dbReference>
<accession>A0ABV8JHB1</accession>
<keyword evidence="2" id="KW-1185">Reference proteome</keyword>
<gene>
    <name evidence="1" type="ORF">ACFOUO_07240</name>
</gene>
<dbReference type="PIRSF" id="PIRSF037081">
    <property type="entry name" value="P-loop_All4644_prd"/>
    <property type="match status" value="1"/>
</dbReference>
<reference evidence="2" key="1">
    <citation type="journal article" date="2019" name="Int. J. Syst. Evol. Microbiol.">
        <title>The Global Catalogue of Microorganisms (GCM) 10K type strain sequencing project: providing services to taxonomists for standard genome sequencing and annotation.</title>
        <authorList>
            <consortium name="The Broad Institute Genomics Platform"/>
            <consortium name="The Broad Institute Genome Sequencing Center for Infectious Disease"/>
            <person name="Wu L."/>
            <person name="Ma J."/>
        </authorList>
    </citation>
    <scope>NUCLEOTIDE SEQUENCE [LARGE SCALE GENOMIC DNA]</scope>
    <source>
        <strain evidence="2">IBRC-M 10813</strain>
    </source>
</reference>
<sequence>MPVTLHFPEKCLILLCSAPGCGKSTFASRHFLPTQVVSSDECRAMVCDDVNNMKVHGEAFSLLTHITRLRLGLGKMTVLDTTALSRDLRRRMVKLAREYGFQTTIIVLDFRLETCLGQNERRDRVVAPAVIRRYHQQLQTAKKQIPKEDFDNIHILTEEEIKEVQISLIQRT</sequence>
<dbReference type="PANTHER" id="PTHR12435">
    <property type="match status" value="1"/>
</dbReference>
<dbReference type="EMBL" id="JBHSAP010000009">
    <property type="protein sequence ID" value="MFC4076601.1"/>
    <property type="molecule type" value="Genomic_DNA"/>
</dbReference>
<protein>
    <submittedName>
        <fullName evidence="1">AAA family ATPase</fullName>
    </submittedName>
</protein>
<dbReference type="Pfam" id="PF13671">
    <property type="entry name" value="AAA_33"/>
    <property type="match status" value="1"/>
</dbReference>